<evidence type="ECO:0000313" key="3">
    <source>
        <dbReference type="EMBL" id="EPX73077.1"/>
    </source>
</evidence>
<dbReference type="HOGENOM" id="CLU_003276_1_0_1"/>
<organism evidence="3 4">
    <name type="scientific">Schizosaccharomyces octosporus (strain yFS286)</name>
    <name type="common">Fission yeast</name>
    <name type="synonym">Octosporomyces octosporus</name>
    <dbReference type="NCBI Taxonomy" id="483514"/>
    <lineage>
        <taxon>Eukaryota</taxon>
        <taxon>Fungi</taxon>
        <taxon>Dikarya</taxon>
        <taxon>Ascomycota</taxon>
        <taxon>Taphrinomycotina</taxon>
        <taxon>Schizosaccharomycetes</taxon>
        <taxon>Schizosaccharomycetales</taxon>
        <taxon>Schizosaccharomycetaceae</taxon>
        <taxon>Schizosaccharomyces</taxon>
    </lineage>
</organism>
<dbReference type="OMA" id="CNGDWQA"/>
<comment type="function">
    <text evidence="1">Involved in endocytosis.</text>
</comment>
<sequence length="859" mass="98220">MLSAKAKTYEIKFEEHRCNGDWQAIPEAARKLNKHNPSKSYICELAKIEAVLHLALQDEQEKRMANIDLSSVENCSIFIPLLPNELTDPLLQQLNQLGTQRASDEDKLQEIPVRLLLYISRHSFQDAVNLDWSPDGLNLSPGIIGISILQATVLSALAHAFISNYEISFQYIRSGIGMIQRASDKNIVSFEWAKWCELCYAIYAQISSISSASQLDRASILCVCSDYFSSHAMIDPLTHIVFFRQISKFSHTLFEENKIDSPIFQKSQIQRLHLQDLTFSQDYAKHLIEYTSFPRAGDQNFLIVEYVESTMSIWVSTGQLYMQAVNLINIFYMLTEKSFHCQQIFRSLVILLTHIEEYEEAHQAFQLYKFLCIKAQERYSRQKAANKSLLSDLKPIFIDPVEKIIHVASLMISVYSQYLNSPQNVIETLDFIMKLSADNEFLENSPTFTLVLHAKGVANSFLYYSTNDPNTRKEKHEESIFCYKKILEIEPDNETALYHLAMQLAEKREIVSAIETVRYLLKISPNYSISAWHLLILLLSCSEQYDSALKIADSVLESWNIKKNSFDGSYTLANPSEISFMNRCALVELMITKVALYEASSGVKAAIDLQEELFTFFVTLFDLNEYESVTRKSHTGIPSSGRLAAEDAESEKGSLLTLSKNSSLKKHDSDAERFGTNDSRGDYREILHRRRSSIISAFNQKLWLTAANLFVKSKQYDQARGALLEAKKLNADSPGLHLVYGLSLLAQNREKEAMEQIELAMYLDPHDPIIATTLVKILLTSKDETRNSRDRADSLISETTLQYGWDLPEAWFYSAELYQQLGDEKQAAFCYDYCIQLSDTNPIRRWNNVQPRFMNISSL</sequence>
<name>S9PYN9_SCHOY</name>
<proteinExistence type="inferred from homology"/>
<dbReference type="GO" id="GO:0005886">
    <property type="term" value="C:plasma membrane"/>
    <property type="evidence" value="ECO:0007669"/>
    <property type="project" value="EnsemblFungi"/>
</dbReference>
<evidence type="ECO:0000256" key="1">
    <source>
        <dbReference type="ARBA" id="ARBA00002550"/>
    </source>
</evidence>
<evidence type="ECO:0000256" key="2">
    <source>
        <dbReference type="ARBA" id="ARBA00038251"/>
    </source>
</evidence>
<keyword evidence="4" id="KW-1185">Reference proteome</keyword>
<dbReference type="eggNOG" id="KOG4162">
    <property type="taxonomic scope" value="Eukaryota"/>
</dbReference>
<protein>
    <submittedName>
        <fullName evidence="3">Cargo-transporter Ypp1</fullName>
    </submittedName>
</protein>
<gene>
    <name evidence="3" type="ORF">SOCG_00833</name>
</gene>
<dbReference type="InterPro" id="IPR011990">
    <property type="entry name" value="TPR-like_helical_dom_sf"/>
</dbReference>
<reference evidence="3 4" key="1">
    <citation type="journal article" date="2011" name="Science">
        <title>Comparative functional genomics of the fission yeasts.</title>
        <authorList>
            <person name="Rhind N."/>
            <person name="Chen Z."/>
            <person name="Yassour M."/>
            <person name="Thompson D.A."/>
            <person name="Haas B.J."/>
            <person name="Habib N."/>
            <person name="Wapinski I."/>
            <person name="Roy S."/>
            <person name="Lin M.F."/>
            <person name="Heiman D.I."/>
            <person name="Young S.K."/>
            <person name="Furuya K."/>
            <person name="Guo Y."/>
            <person name="Pidoux A."/>
            <person name="Chen H.M."/>
            <person name="Robbertse B."/>
            <person name="Goldberg J.M."/>
            <person name="Aoki K."/>
            <person name="Bayne E.H."/>
            <person name="Berlin A.M."/>
            <person name="Desjardins C.A."/>
            <person name="Dobbs E."/>
            <person name="Dukaj L."/>
            <person name="Fan L."/>
            <person name="FitzGerald M.G."/>
            <person name="French C."/>
            <person name="Gujja S."/>
            <person name="Hansen K."/>
            <person name="Keifenheim D."/>
            <person name="Levin J.Z."/>
            <person name="Mosher R.A."/>
            <person name="Mueller C.A."/>
            <person name="Pfiffner J."/>
            <person name="Priest M."/>
            <person name="Russ C."/>
            <person name="Smialowska A."/>
            <person name="Swoboda P."/>
            <person name="Sykes S.M."/>
            <person name="Vaughn M."/>
            <person name="Vengrova S."/>
            <person name="Yoder R."/>
            <person name="Zeng Q."/>
            <person name="Allshire R."/>
            <person name="Baulcombe D."/>
            <person name="Birren B.W."/>
            <person name="Brown W."/>
            <person name="Ekwall K."/>
            <person name="Kellis M."/>
            <person name="Leatherwood J."/>
            <person name="Levin H."/>
            <person name="Margalit H."/>
            <person name="Martienssen R."/>
            <person name="Nieduszynski C.A."/>
            <person name="Spatafora J.W."/>
            <person name="Friedman N."/>
            <person name="Dalgaard J.Z."/>
            <person name="Baumann P."/>
            <person name="Niki H."/>
            <person name="Regev A."/>
            <person name="Nusbaum C."/>
        </authorList>
    </citation>
    <scope>NUCLEOTIDE SEQUENCE [LARGE SCALE GENOMIC DNA]</scope>
    <source>
        <strain evidence="4">yFS286</strain>
    </source>
</reference>
<dbReference type="Proteomes" id="UP000016088">
    <property type="component" value="Unassembled WGS sequence"/>
</dbReference>
<dbReference type="PANTHER" id="PTHR23083">
    <property type="entry name" value="TETRATRICOPEPTIDE REPEAT PROTEIN, TPR"/>
    <property type="match status" value="1"/>
</dbReference>
<comment type="similarity">
    <text evidence="2">Belongs to the YPP1 family.</text>
</comment>
<dbReference type="AlphaFoldDB" id="S9PYN9"/>
<dbReference type="PANTHER" id="PTHR23083:SF464">
    <property type="entry name" value="TETRATRICOPEPTIDE REPEAT DOMAIN 7, ISOFORM A"/>
    <property type="match status" value="1"/>
</dbReference>
<dbReference type="VEuPathDB" id="FungiDB:SOCG_00833"/>
<dbReference type="EMBL" id="KE503207">
    <property type="protein sequence ID" value="EPX73077.1"/>
    <property type="molecule type" value="Genomic_DNA"/>
</dbReference>
<evidence type="ECO:0000313" key="4">
    <source>
        <dbReference type="Proteomes" id="UP000016088"/>
    </source>
</evidence>
<dbReference type="Gene3D" id="1.25.40.10">
    <property type="entry name" value="Tetratricopeptide repeat domain"/>
    <property type="match status" value="1"/>
</dbReference>
<dbReference type="Pfam" id="PF13432">
    <property type="entry name" value="TPR_16"/>
    <property type="match status" value="1"/>
</dbReference>
<dbReference type="SMART" id="SM00028">
    <property type="entry name" value="TPR"/>
    <property type="match status" value="5"/>
</dbReference>
<dbReference type="InterPro" id="IPR019734">
    <property type="entry name" value="TPR_rpt"/>
</dbReference>
<dbReference type="SUPFAM" id="SSF48452">
    <property type="entry name" value="TPR-like"/>
    <property type="match status" value="2"/>
</dbReference>
<accession>S9PYN9</accession>
<dbReference type="RefSeq" id="XP_013018707.1">
    <property type="nucleotide sequence ID" value="XM_013163253.1"/>
</dbReference>
<dbReference type="OrthoDB" id="29013at2759"/>
<dbReference type="Gene3D" id="1.25.40.1040">
    <property type="match status" value="1"/>
</dbReference>
<dbReference type="GeneID" id="25029817"/>
<dbReference type="InterPro" id="IPR051722">
    <property type="entry name" value="Endocytosis_PI4K-reg_protein"/>
</dbReference>